<feature type="compositionally biased region" description="Basic and acidic residues" evidence="3">
    <location>
        <begin position="707"/>
        <end position="728"/>
    </location>
</feature>
<dbReference type="GO" id="GO:0005737">
    <property type="term" value="C:cytoplasm"/>
    <property type="evidence" value="ECO:0007669"/>
    <property type="project" value="UniProtKB-SubCell"/>
</dbReference>
<dbReference type="GO" id="GO:0005886">
    <property type="term" value="C:plasma membrane"/>
    <property type="evidence" value="ECO:0007669"/>
    <property type="project" value="TreeGrafter"/>
</dbReference>
<feature type="region of interest" description="Disordered" evidence="3">
    <location>
        <begin position="462"/>
        <end position="491"/>
    </location>
</feature>
<dbReference type="Pfam" id="PF21896">
    <property type="entry name" value="Talin_IBS2B"/>
    <property type="match status" value="1"/>
</dbReference>
<dbReference type="FunFam" id="1.20.1410.10:FF:000001">
    <property type="entry name" value="Talin 2"/>
    <property type="match status" value="1"/>
</dbReference>
<feature type="domain" description="I/LWEQ" evidence="4">
    <location>
        <begin position="171"/>
        <end position="459"/>
    </location>
</feature>
<evidence type="ECO:0000256" key="1">
    <source>
        <dbReference type="ARBA" id="ARBA00004496"/>
    </source>
</evidence>
<feature type="compositionally biased region" description="Low complexity" evidence="3">
    <location>
        <begin position="606"/>
        <end position="617"/>
    </location>
</feature>
<dbReference type="PANTHER" id="PTHR19981">
    <property type="entry name" value="TALIN"/>
    <property type="match status" value="1"/>
</dbReference>
<dbReference type="InterPro" id="IPR054082">
    <property type="entry name" value="Talin_IBS2B"/>
</dbReference>
<feature type="region of interest" description="Disordered" evidence="3">
    <location>
        <begin position="531"/>
        <end position="561"/>
    </location>
</feature>
<gene>
    <name evidence="5" type="primary">Tln1</name>
    <name evidence="5" type="ORF">EVAR_88280_1</name>
</gene>
<feature type="region of interest" description="Disordered" evidence="3">
    <location>
        <begin position="577"/>
        <end position="628"/>
    </location>
</feature>
<dbReference type="Gene3D" id="1.20.1420.10">
    <property type="entry name" value="Talin, central domain"/>
    <property type="match status" value="1"/>
</dbReference>
<accession>A0A4C1XQ06</accession>
<keyword evidence="2" id="KW-0963">Cytoplasm</keyword>
<dbReference type="SUPFAM" id="SSF109885">
    <property type="entry name" value="I/LWEQ domain"/>
    <property type="match status" value="1"/>
</dbReference>
<dbReference type="PANTHER" id="PTHR19981:SF1">
    <property type="entry name" value="RHEA, ISOFORM B"/>
    <property type="match status" value="1"/>
</dbReference>
<dbReference type="STRING" id="151549.A0A4C1XQ06"/>
<comment type="subcellular location">
    <subcellularLocation>
        <location evidence="1">Cytoplasm</location>
    </subcellularLocation>
</comment>
<evidence type="ECO:0000259" key="4">
    <source>
        <dbReference type="PROSITE" id="PS50945"/>
    </source>
</evidence>
<evidence type="ECO:0000313" key="6">
    <source>
        <dbReference type="Proteomes" id="UP000299102"/>
    </source>
</evidence>
<dbReference type="Pfam" id="PF01608">
    <property type="entry name" value="I_LWEQ"/>
    <property type="match status" value="1"/>
</dbReference>
<feature type="region of interest" description="Disordered" evidence="3">
    <location>
        <begin position="707"/>
        <end position="748"/>
    </location>
</feature>
<feature type="compositionally biased region" description="Polar residues" evidence="3">
    <location>
        <begin position="933"/>
        <end position="942"/>
    </location>
</feature>
<dbReference type="GO" id="GO:0005178">
    <property type="term" value="F:integrin binding"/>
    <property type="evidence" value="ECO:0007669"/>
    <property type="project" value="TreeGrafter"/>
</dbReference>
<reference evidence="5 6" key="1">
    <citation type="journal article" date="2019" name="Commun. Biol.">
        <title>The bagworm genome reveals a unique fibroin gene that provides high tensile strength.</title>
        <authorList>
            <person name="Kono N."/>
            <person name="Nakamura H."/>
            <person name="Ohtoshi R."/>
            <person name="Tomita M."/>
            <person name="Numata K."/>
            <person name="Arakawa K."/>
        </authorList>
    </citation>
    <scope>NUCLEOTIDE SEQUENCE [LARGE SCALE GENOMIC DNA]</scope>
</reference>
<dbReference type="Proteomes" id="UP000299102">
    <property type="component" value="Unassembled WGS sequence"/>
</dbReference>
<organism evidence="5 6">
    <name type="scientific">Eumeta variegata</name>
    <name type="common">Bagworm moth</name>
    <name type="synonym">Eumeta japonica</name>
    <dbReference type="NCBI Taxonomy" id="151549"/>
    <lineage>
        <taxon>Eukaryota</taxon>
        <taxon>Metazoa</taxon>
        <taxon>Ecdysozoa</taxon>
        <taxon>Arthropoda</taxon>
        <taxon>Hexapoda</taxon>
        <taxon>Insecta</taxon>
        <taxon>Pterygota</taxon>
        <taxon>Neoptera</taxon>
        <taxon>Endopterygota</taxon>
        <taxon>Lepidoptera</taxon>
        <taxon>Glossata</taxon>
        <taxon>Ditrysia</taxon>
        <taxon>Tineoidea</taxon>
        <taxon>Psychidae</taxon>
        <taxon>Oiketicinae</taxon>
        <taxon>Eumeta</taxon>
    </lineage>
</organism>
<name>A0A4C1XQ06_EUMVA</name>
<dbReference type="Gene3D" id="1.20.1410.10">
    <property type="entry name" value="I/LWEQ domain"/>
    <property type="match status" value="1"/>
</dbReference>
<dbReference type="OrthoDB" id="10262320at2759"/>
<feature type="compositionally biased region" description="Polar residues" evidence="3">
    <location>
        <begin position="983"/>
        <end position="997"/>
    </location>
</feature>
<dbReference type="PROSITE" id="PS50945">
    <property type="entry name" value="I_LWEQ"/>
    <property type="match status" value="1"/>
</dbReference>
<dbReference type="GO" id="GO:0030036">
    <property type="term" value="P:actin cytoskeleton organization"/>
    <property type="evidence" value="ECO:0007669"/>
    <property type="project" value="TreeGrafter"/>
</dbReference>
<feature type="compositionally biased region" description="Pro residues" evidence="3">
    <location>
        <begin position="478"/>
        <end position="487"/>
    </location>
</feature>
<keyword evidence="6" id="KW-1185">Reference proteome</keyword>
<sequence>MVTNVTSLLKTVKAVEDEHTRGTRALESTIEAISQEIEVLISPSAPKSTASPEELVRCTRQMTAATARAVAAGSSSERDQLTAAANLGRKTVLDLLTTCKAAAFGAETQDLRERTILAGREAAEAYRALLRGVLAASGGDTSARQMLPELSRRVAHAVADIVAAAQLLKGSEWVDPDDPTVIAENELLGAAASIDAAARKLDALRPRKSVRVQFSRKRPPAGASLYLALNEAQVAKVTSCAPRPPLPFNSFPECIYYIYFREADESLNFDEMILEAAKSIIAATSALVRAASAAQRELIDQGKVARRPTSSSDDGQWSEGLVSAARLVAAAAHSLVEAANALVQGVGSEERLISSARQVASSTAQLLVACKVKADPCSESTRRLQAAGAEVIRSTDNLVRAARDAIHCEEERSLVLNRRMVGGIAQEIDARSEVLRIEKELEEARGRLNAIRQAKYRLRDAAASGDDTDVDLQLADSPHPPPPPPPQTRFKNASFNTTNASFGLNTTYSPNSTYTTHQTQNTTATTINSLNQSIHGTTSPGYGQSPTGYAQTSPGYAQTSSGYVPTSPGYVSTSPGYTATSPGYNQNTSSYSHTSKTDKAQYTVQSPTFSSFKPPTSDESPKQNYEGFTTRSSTLEPVTVRATKLAEVRTAYLVDDDNRLGEGLKRLVVTAETASLGVADSSRVKFDDGGQSKPVPPPRRVSLLRRSRQDCETRIYDTLRSRPDDPKPRHTPQPPPPPPAPPAPLSPRFNARELRTEADSLYSTVSRTSAPRFPDGVGQNFVETQRTTETIPGGTRHAEYTIKSESYHSSYPTQELVSEISRQEIKSPFTTSTPTKTDYGQIAQNSLTESNRISSPYGREVYARGGPNFKEETTTEVKEIPNGTQKITTTKIYSSSPMAITSTDTKYEPIRLDGIDELSKSFDEESRYGTLESRISSDTSRSFMRPSDFQPKKPAELAKQLESMDKKFSKQTITSETIERKSVMTSSHKSETSSTVTKKFGNF</sequence>
<feature type="region of interest" description="Disordered" evidence="3">
    <location>
        <begin position="931"/>
        <end position="951"/>
    </location>
</feature>
<evidence type="ECO:0000313" key="5">
    <source>
        <dbReference type="EMBL" id="GBP64327.1"/>
    </source>
</evidence>
<dbReference type="InterPro" id="IPR002558">
    <property type="entry name" value="ILWEQ_dom"/>
</dbReference>
<dbReference type="InterPro" id="IPR035964">
    <property type="entry name" value="I/LWEQ_dom_sf"/>
</dbReference>
<evidence type="ECO:0000256" key="3">
    <source>
        <dbReference type="SAM" id="MobiDB-lite"/>
    </source>
</evidence>
<feature type="region of interest" description="Disordered" evidence="3">
    <location>
        <begin position="980"/>
        <end position="1003"/>
    </location>
</feature>
<comment type="caution">
    <text evidence="5">The sequence shown here is derived from an EMBL/GenBank/DDBJ whole genome shotgun (WGS) entry which is preliminary data.</text>
</comment>
<evidence type="ECO:0000256" key="2">
    <source>
        <dbReference type="ARBA" id="ARBA00022490"/>
    </source>
</evidence>
<dbReference type="GO" id="GO:0005925">
    <property type="term" value="C:focal adhesion"/>
    <property type="evidence" value="ECO:0007669"/>
    <property type="project" value="TreeGrafter"/>
</dbReference>
<protein>
    <submittedName>
        <fullName evidence="5">Talin-1</fullName>
    </submittedName>
</protein>
<dbReference type="GO" id="GO:0098609">
    <property type="term" value="P:cell-cell adhesion"/>
    <property type="evidence" value="ECO:0007669"/>
    <property type="project" value="TreeGrafter"/>
</dbReference>
<dbReference type="GO" id="GO:0003779">
    <property type="term" value="F:actin binding"/>
    <property type="evidence" value="ECO:0007669"/>
    <property type="project" value="InterPro"/>
</dbReference>
<proteinExistence type="predicted"/>
<feature type="compositionally biased region" description="Polar residues" evidence="3">
    <location>
        <begin position="577"/>
        <end position="605"/>
    </location>
</feature>
<dbReference type="EMBL" id="BGZK01000894">
    <property type="protein sequence ID" value="GBP64327.1"/>
    <property type="molecule type" value="Genomic_DNA"/>
</dbReference>
<dbReference type="SMART" id="SM00307">
    <property type="entry name" value="ILWEQ"/>
    <property type="match status" value="1"/>
</dbReference>
<dbReference type="AlphaFoldDB" id="A0A4C1XQ06"/>
<feature type="compositionally biased region" description="Pro residues" evidence="3">
    <location>
        <begin position="731"/>
        <end position="745"/>
    </location>
</feature>